<evidence type="ECO:0000256" key="1">
    <source>
        <dbReference type="ARBA" id="ARBA00022679"/>
    </source>
</evidence>
<keyword evidence="2" id="KW-0547">Nucleotide-binding</keyword>
<evidence type="ECO:0000259" key="6">
    <source>
        <dbReference type="PROSITE" id="PS51372"/>
    </source>
</evidence>
<keyword evidence="1" id="KW-0808">Transferase</keyword>
<dbReference type="InterPro" id="IPR027417">
    <property type="entry name" value="P-loop_NTPase"/>
</dbReference>
<organism evidence="7 8">
    <name type="scientific">Holdemania filiformis</name>
    <dbReference type="NCBI Taxonomy" id="61171"/>
    <lineage>
        <taxon>Bacteria</taxon>
        <taxon>Bacillati</taxon>
        <taxon>Bacillota</taxon>
        <taxon>Erysipelotrichia</taxon>
        <taxon>Erysipelotrichales</taxon>
        <taxon>Erysipelotrichaceae</taxon>
        <taxon>Holdemania</taxon>
    </lineage>
</organism>
<feature type="domain" description="Sigma-54 factor interaction" evidence="4">
    <location>
        <begin position="136"/>
        <end position="363"/>
    </location>
</feature>
<proteinExistence type="predicted"/>
<dbReference type="InterPro" id="IPR004701">
    <property type="entry name" value="PTS_EIIA_man-typ"/>
</dbReference>
<feature type="domain" description="PTS EIIA type-4" evidence="5">
    <location>
        <begin position="579"/>
        <end position="712"/>
    </location>
</feature>
<evidence type="ECO:0000256" key="3">
    <source>
        <dbReference type="ARBA" id="ARBA00022840"/>
    </source>
</evidence>
<gene>
    <name evidence="7" type="ORF">DWY25_00345</name>
</gene>
<dbReference type="InterPro" id="IPR036662">
    <property type="entry name" value="PTS_EIIA_man-typ_sf"/>
</dbReference>
<evidence type="ECO:0000313" key="7">
    <source>
        <dbReference type="EMBL" id="RGR76776.1"/>
    </source>
</evidence>
<dbReference type="Pfam" id="PF03610">
    <property type="entry name" value="EIIA-man"/>
    <property type="match status" value="1"/>
</dbReference>
<reference evidence="7 8" key="1">
    <citation type="submission" date="2018-08" db="EMBL/GenBank/DDBJ databases">
        <title>A genome reference for cultivated species of the human gut microbiota.</title>
        <authorList>
            <person name="Zou Y."/>
            <person name="Xue W."/>
            <person name="Luo G."/>
        </authorList>
    </citation>
    <scope>NUCLEOTIDE SEQUENCE [LARGE SCALE GENOMIC DNA]</scope>
    <source>
        <strain evidence="7 8">AF24-29</strain>
    </source>
</reference>
<dbReference type="PANTHER" id="PTHR32071">
    <property type="entry name" value="TRANSCRIPTIONAL REGULATORY PROTEIN"/>
    <property type="match status" value="1"/>
</dbReference>
<dbReference type="GO" id="GO:0016740">
    <property type="term" value="F:transferase activity"/>
    <property type="evidence" value="ECO:0007669"/>
    <property type="project" value="UniProtKB-KW"/>
</dbReference>
<evidence type="ECO:0000259" key="5">
    <source>
        <dbReference type="PROSITE" id="PS51096"/>
    </source>
</evidence>
<dbReference type="Gene3D" id="1.10.1790.10">
    <property type="entry name" value="PRD domain"/>
    <property type="match status" value="1"/>
</dbReference>
<evidence type="ECO:0000256" key="2">
    <source>
        <dbReference type="ARBA" id="ARBA00022741"/>
    </source>
</evidence>
<evidence type="ECO:0000259" key="4">
    <source>
        <dbReference type="PROSITE" id="PS50045"/>
    </source>
</evidence>
<keyword evidence="8" id="KW-1185">Reference proteome</keyword>
<dbReference type="Gene3D" id="3.40.50.510">
    <property type="entry name" value="Phosphotransferase system, mannose-type IIA component"/>
    <property type="match status" value="1"/>
</dbReference>
<feature type="domain" description="PRD" evidence="6">
    <location>
        <begin position="832"/>
        <end position="939"/>
    </location>
</feature>
<dbReference type="SUPFAM" id="SSF53062">
    <property type="entry name" value="PTS system fructose IIA component-like"/>
    <property type="match status" value="1"/>
</dbReference>
<dbReference type="PANTHER" id="PTHR32071:SF38">
    <property type="entry name" value="PSP OPERON TRANSCRIPTIONAL ACTIVATOR"/>
    <property type="match status" value="1"/>
</dbReference>
<dbReference type="Proteomes" id="UP000284178">
    <property type="component" value="Unassembled WGS sequence"/>
</dbReference>
<dbReference type="PROSITE" id="PS51372">
    <property type="entry name" value="PRD_2"/>
    <property type="match status" value="1"/>
</dbReference>
<dbReference type="InterPro" id="IPR002078">
    <property type="entry name" value="Sigma_54_int"/>
</dbReference>
<dbReference type="Gene3D" id="3.40.50.300">
    <property type="entry name" value="P-loop containing nucleotide triphosphate hydrolases"/>
    <property type="match status" value="1"/>
</dbReference>
<evidence type="ECO:0000313" key="8">
    <source>
        <dbReference type="Proteomes" id="UP000284178"/>
    </source>
</evidence>
<name>A0A412G6C1_9FIRM</name>
<keyword evidence="3" id="KW-0067">ATP-binding</keyword>
<dbReference type="GO" id="GO:0005524">
    <property type="term" value="F:ATP binding"/>
    <property type="evidence" value="ECO:0007669"/>
    <property type="project" value="UniProtKB-KW"/>
</dbReference>
<dbReference type="EMBL" id="QRUP01000001">
    <property type="protein sequence ID" value="RGR76776.1"/>
    <property type="molecule type" value="Genomic_DNA"/>
</dbReference>
<dbReference type="SUPFAM" id="SSF52540">
    <property type="entry name" value="P-loop containing nucleoside triphosphate hydrolases"/>
    <property type="match status" value="1"/>
</dbReference>
<protein>
    <submittedName>
        <fullName evidence="7">PRD domain-containing protein</fullName>
    </submittedName>
</protein>
<comment type="caution">
    <text evidence="7">The sequence shown here is derived from an EMBL/GenBank/DDBJ whole genome shotgun (WGS) entry which is preliminary data.</text>
</comment>
<dbReference type="AlphaFoldDB" id="A0A412G6C1"/>
<dbReference type="Pfam" id="PF00874">
    <property type="entry name" value="PRD"/>
    <property type="match status" value="1"/>
</dbReference>
<dbReference type="SUPFAM" id="SSF63520">
    <property type="entry name" value="PTS-regulatory domain, PRD"/>
    <property type="match status" value="1"/>
</dbReference>
<dbReference type="GO" id="GO:0016020">
    <property type="term" value="C:membrane"/>
    <property type="evidence" value="ECO:0007669"/>
    <property type="project" value="InterPro"/>
</dbReference>
<dbReference type="GO" id="GO:0009401">
    <property type="term" value="P:phosphoenolpyruvate-dependent sugar phosphotransferase system"/>
    <property type="evidence" value="ECO:0007669"/>
    <property type="project" value="InterPro"/>
</dbReference>
<dbReference type="GO" id="GO:0006355">
    <property type="term" value="P:regulation of DNA-templated transcription"/>
    <property type="evidence" value="ECO:0007669"/>
    <property type="project" value="InterPro"/>
</dbReference>
<dbReference type="InterPro" id="IPR011608">
    <property type="entry name" value="PRD"/>
</dbReference>
<sequence>MLKLIRSKDFLGEYPIMKPSADLNEVNGMNKTKEEILIWLKNQTRIYGLTQLERLTTRNIAAQLNLSRTLASQYLNELCKENACVKISSRPVYYLARQELETKYQVTLIDEEYFNVADLVQALSRKPYQAQNFEKVVGADGSLAGCIAQLKSAMQYPSGLAVLLEGERGSGRRFLAQSAFEFLTDQHLNSAAARFVRWSVSAEMTPERQLAELFGEEQEGTVRSGLIEKAGDGVVYLTEADQLSAECQLKLAELIRSGIYTRARQTQPVLKNNARFILSLASRSAQALQPELLLSIPVHCQVPAFSRRPVQEREELVIQLLLKEQRKLNREIKMSARLFGALCADLPGLNLAELNNGLKTMCAAAYSQHPQEPVIVLKAMDLPPELLGRLPLSQVRKPSESTPLPVEQFRRQDGSDQILKLFDHLLESHRHYYNEHRVFAQFLEQGLTRMREYYDTIIFSTKEEDSRLVVIEAQIRRELDTLDLDQRLTLPPNCSFVLARMTCALARIHSSLAVWESQRQEAIQGCLNTLRQQLPEATALAESLTEKICGSLELRSQPLNTIFLTLNIRFYNQEPIRRQNCGIIISHGYSTASSIADAANQLLGKRIFDALDMPLDTEVGEIEKKLNEFIRFHSYLRSMILLVDMGSLEGIAEHLDCPMEVGVINNISTGLALDIGMRLSRCEPLEMILKSACESYQCRYRILARKQKERAILFTSDISVKISGKLAELFARSLPRPLNIRFIEADYATLQSPQERQVLFDRYEVLILIGPLGFHPENVNTMALEDIVSFRSMEPLNQALEGELDAAELELFQQQLLKNFSLQSLMENLTILNPARLLDCVYEAVSALQRQMNRRFQSRTLVGIYIHVSFLIERLVTRTAIESLADLTPFFVQAHRDFIEQVNASFAPLLKNYNVTVPIDEISYLYDYIENDRQDPSGV</sequence>
<dbReference type="Pfam" id="PF00158">
    <property type="entry name" value="Sigma54_activat"/>
    <property type="match status" value="1"/>
</dbReference>
<dbReference type="PROSITE" id="PS50045">
    <property type="entry name" value="SIGMA54_INTERACT_4"/>
    <property type="match status" value="1"/>
</dbReference>
<dbReference type="PROSITE" id="PS51096">
    <property type="entry name" value="PTS_EIIA_TYPE_4"/>
    <property type="match status" value="1"/>
</dbReference>
<accession>A0A412G6C1</accession>
<dbReference type="InterPro" id="IPR036634">
    <property type="entry name" value="PRD_sf"/>
</dbReference>